<feature type="transmembrane region" description="Helical" evidence="1">
    <location>
        <begin position="6"/>
        <end position="28"/>
    </location>
</feature>
<dbReference type="RefSeq" id="WP_344273133.1">
    <property type="nucleotide sequence ID" value="NZ_BAAAMR010000055.1"/>
</dbReference>
<gene>
    <name evidence="2" type="ORF">GCM10009727_55270</name>
</gene>
<dbReference type="EMBL" id="BAAAMR010000055">
    <property type="protein sequence ID" value="GAA2150722.1"/>
    <property type="molecule type" value="Genomic_DNA"/>
</dbReference>
<reference evidence="2 3" key="1">
    <citation type="journal article" date="2019" name="Int. J. Syst. Evol. Microbiol.">
        <title>The Global Catalogue of Microorganisms (GCM) 10K type strain sequencing project: providing services to taxonomists for standard genome sequencing and annotation.</title>
        <authorList>
            <consortium name="The Broad Institute Genomics Platform"/>
            <consortium name="The Broad Institute Genome Sequencing Center for Infectious Disease"/>
            <person name="Wu L."/>
            <person name="Ma J."/>
        </authorList>
    </citation>
    <scope>NUCLEOTIDE SEQUENCE [LARGE SCALE GENOMIC DNA]</scope>
    <source>
        <strain evidence="2 3">JCM 13850</strain>
    </source>
</reference>
<keyword evidence="1" id="KW-1133">Transmembrane helix</keyword>
<keyword evidence="1" id="KW-0472">Membrane</keyword>
<protein>
    <recommendedName>
        <fullName evidence="4">SLATT domain-containing protein</fullName>
    </recommendedName>
</protein>
<accession>A0ABN2ZZE2</accession>
<organism evidence="2 3">
    <name type="scientific">Actinomadura napierensis</name>
    <dbReference type="NCBI Taxonomy" id="267854"/>
    <lineage>
        <taxon>Bacteria</taxon>
        <taxon>Bacillati</taxon>
        <taxon>Actinomycetota</taxon>
        <taxon>Actinomycetes</taxon>
        <taxon>Streptosporangiales</taxon>
        <taxon>Thermomonosporaceae</taxon>
        <taxon>Actinomadura</taxon>
    </lineage>
</organism>
<evidence type="ECO:0008006" key="4">
    <source>
        <dbReference type="Google" id="ProtNLM"/>
    </source>
</evidence>
<sequence>MSIPWTNLITAGSTLVAAVGGASLTALLGGRADERRLAHERWVEIVGSEEAADKAQQVAEAGSYVGLRLSDSYLARQLTELEAGKVEHRELRQRASEFATLCRRELSE</sequence>
<dbReference type="Proteomes" id="UP001501020">
    <property type="component" value="Unassembled WGS sequence"/>
</dbReference>
<proteinExistence type="predicted"/>
<evidence type="ECO:0000256" key="1">
    <source>
        <dbReference type="SAM" id="Phobius"/>
    </source>
</evidence>
<comment type="caution">
    <text evidence="2">The sequence shown here is derived from an EMBL/GenBank/DDBJ whole genome shotgun (WGS) entry which is preliminary data.</text>
</comment>
<keyword evidence="3" id="KW-1185">Reference proteome</keyword>
<evidence type="ECO:0000313" key="3">
    <source>
        <dbReference type="Proteomes" id="UP001501020"/>
    </source>
</evidence>
<name>A0ABN2ZZE2_9ACTN</name>
<keyword evidence="1" id="KW-0812">Transmembrane</keyword>
<evidence type="ECO:0000313" key="2">
    <source>
        <dbReference type="EMBL" id="GAA2150722.1"/>
    </source>
</evidence>